<comment type="subcellular location">
    <subcellularLocation>
        <location evidence="1">Cell membrane</location>
        <topology evidence="1">Multi-pass membrane protein</topology>
    </subcellularLocation>
</comment>
<dbReference type="EMBL" id="CAJVCH010529106">
    <property type="protein sequence ID" value="CAG7823321.1"/>
    <property type="molecule type" value="Genomic_DNA"/>
</dbReference>
<sequence length="425" mass="48416">MFKHGSNMPLSQQIMEYLVSVNAITTCVVLRSWKLLRCSQITNLILQVINLKRETGFKKGSYIYRYYFLGHLIFFMDFIPTGFLLYEFGFTNEKSNFIGYDLGSGGLDQNAAVWVGFLYRIFIQFMAALTRYFSLAIIVFLGVHLLHVFENFCFALQTLYCPEAVSNVHIIQAGEEEDTENDSDDGMSSHENPEVEDFSNKLPTVLCNHWKNALYKSKKIRAGELELKVTISKVTQGKQWATNVTGFGKVYTLKDLSEKFLEIQRAFDDYNKVAGMPFFVLICHATLSLIHKLYFVATSEFTTMKDHFELARFLSKSLVGFIVISSLSHLGEVIVTRMRKWKEQLKCVMLNELLCDKSHDPVNTLVESVVKWDWGLKAINLFNINHALLPAIAGTMVTYLIVIIQLEISESSSQNSTQIAGTPNE</sequence>
<evidence type="ECO:0000256" key="4">
    <source>
        <dbReference type="ARBA" id="ARBA00022989"/>
    </source>
</evidence>
<feature type="compositionally biased region" description="Acidic residues" evidence="6">
    <location>
        <begin position="176"/>
        <end position="185"/>
    </location>
</feature>
<name>A0A8J2KXG2_9HEXA</name>
<comment type="caution">
    <text evidence="8">The sequence shown here is derived from an EMBL/GenBank/DDBJ whole genome shotgun (WGS) entry which is preliminary data.</text>
</comment>
<dbReference type="AlphaFoldDB" id="A0A8J2KXG2"/>
<evidence type="ECO:0000256" key="5">
    <source>
        <dbReference type="ARBA" id="ARBA00023136"/>
    </source>
</evidence>
<evidence type="ECO:0000313" key="8">
    <source>
        <dbReference type="EMBL" id="CAG7823321.1"/>
    </source>
</evidence>
<keyword evidence="2" id="KW-1003">Cell membrane</keyword>
<dbReference type="InterPro" id="IPR013604">
    <property type="entry name" value="7TM_chemorcpt"/>
</dbReference>
<dbReference type="GO" id="GO:0005886">
    <property type="term" value="C:plasma membrane"/>
    <property type="evidence" value="ECO:0007669"/>
    <property type="project" value="UniProtKB-SubCell"/>
</dbReference>
<evidence type="ECO:0000256" key="3">
    <source>
        <dbReference type="ARBA" id="ARBA00022692"/>
    </source>
</evidence>
<evidence type="ECO:0000256" key="6">
    <source>
        <dbReference type="SAM" id="MobiDB-lite"/>
    </source>
</evidence>
<feature type="region of interest" description="Disordered" evidence="6">
    <location>
        <begin position="176"/>
        <end position="196"/>
    </location>
</feature>
<proteinExistence type="predicted"/>
<dbReference type="GO" id="GO:0050909">
    <property type="term" value="P:sensory perception of taste"/>
    <property type="evidence" value="ECO:0007669"/>
    <property type="project" value="InterPro"/>
</dbReference>
<evidence type="ECO:0000256" key="2">
    <source>
        <dbReference type="ARBA" id="ARBA00022475"/>
    </source>
</evidence>
<keyword evidence="3 7" id="KW-0812">Transmembrane</keyword>
<evidence type="ECO:0000256" key="7">
    <source>
        <dbReference type="SAM" id="Phobius"/>
    </source>
</evidence>
<dbReference type="Proteomes" id="UP000708208">
    <property type="component" value="Unassembled WGS sequence"/>
</dbReference>
<feature type="transmembrane region" description="Helical" evidence="7">
    <location>
        <begin position="387"/>
        <end position="406"/>
    </location>
</feature>
<reference evidence="8" key="1">
    <citation type="submission" date="2021-06" db="EMBL/GenBank/DDBJ databases">
        <authorList>
            <person name="Hodson N. C."/>
            <person name="Mongue J. A."/>
            <person name="Jaron S. K."/>
        </authorList>
    </citation>
    <scope>NUCLEOTIDE SEQUENCE</scope>
</reference>
<protein>
    <recommendedName>
        <fullName evidence="10">Gustatory receptor</fullName>
    </recommendedName>
</protein>
<dbReference type="Pfam" id="PF08395">
    <property type="entry name" value="7tm_7"/>
    <property type="match status" value="1"/>
</dbReference>
<evidence type="ECO:0000256" key="1">
    <source>
        <dbReference type="ARBA" id="ARBA00004651"/>
    </source>
</evidence>
<feature type="transmembrane region" description="Helical" evidence="7">
    <location>
        <begin position="121"/>
        <end position="146"/>
    </location>
</feature>
<organism evidence="8 9">
    <name type="scientific">Allacma fusca</name>
    <dbReference type="NCBI Taxonomy" id="39272"/>
    <lineage>
        <taxon>Eukaryota</taxon>
        <taxon>Metazoa</taxon>
        <taxon>Ecdysozoa</taxon>
        <taxon>Arthropoda</taxon>
        <taxon>Hexapoda</taxon>
        <taxon>Collembola</taxon>
        <taxon>Symphypleona</taxon>
        <taxon>Sminthuridae</taxon>
        <taxon>Allacma</taxon>
    </lineage>
</organism>
<accession>A0A8J2KXG2</accession>
<evidence type="ECO:0000313" key="9">
    <source>
        <dbReference type="Proteomes" id="UP000708208"/>
    </source>
</evidence>
<feature type="transmembrane region" description="Helical" evidence="7">
    <location>
        <begin position="273"/>
        <end position="297"/>
    </location>
</feature>
<feature type="transmembrane region" description="Helical" evidence="7">
    <location>
        <begin position="66"/>
        <end position="86"/>
    </location>
</feature>
<keyword evidence="5 7" id="KW-0472">Membrane</keyword>
<evidence type="ECO:0008006" key="10">
    <source>
        <dbReference type="Google" id="ProtNLM"/>
    </source>
</evidence>
<gene>
    <name evidence="8" type="ORF">AFUS01_LOCUS33543</name>
</gene>
<feature type="transmembrane region" description="Helical" evidence="7">
    <location>
        <begin position="317"/>
        <end position="336"/>
    </location>
</feature>
<keyword evidence="9" id="KW-1185">Reference proteome</keyword>
<keyword evidence="4 7" id="KW-1133">Transmembrane helix</keyword>